<protein>
    <submittedName>
        <fullName evidence="4">Lytic murein transglycosylase</fullName>
    </submittedName>
</protein>
<evidence type="ECO:0000313" key="5">
    <source>
        <dbReference type="Proteomes" id="UP000236742"/>
    </source>
</evidence>
<dbReference type="Proteomes" id="UP000236742">
    <property type="component" value="Unassembled WGS sequence"/>
</dbReference>
<evidence type="ECO:0000256" key="1">
    <source>
        <dbReference type="SAM" id="SignalP"/>
    </source>
</evidence>
<dbReference type="InterPro" id="IPR031304">
    <property type="entry name" value="SLT_2"/>
</dbReference>
<organism evidence="4 5">
    <name type="scientific">Jhaorihella thermophila</name>
    <dbReference type="NCBI Taxonomy" id="488547"/>
    <lineage>
        <taxon>Bacteria</taxon>
        <taxon>Pseudomonadati</taxon>
        <taxon>Pseudomonadota</taxon>
        <taxon>Alphaproteobacteria</taxon>
        <taxon>Rhodobacterales</taxon>
        <taxon>Paracoccaceae</taxon>
        <taxon>Jhaorihella</taxon>
    </lineage>
</organism>
<name>A0A1H5V9E5_9RHOB</name>
<dbReference type="InterPro" id="IPR023346">
    <property type="entry name" value="Lysozyme-like_dom_sf"/>
</dbReference>
<feature type="domain" description="Peptidoglycan binding-like" evidence="2">
    <location>
        <begin position="368"/>
        <end position="422"/>
    </location>
</feature>
<dbReference type="OrthoDB" id="9808544at2"/>
<keyword evidence="1" id="KW-0732">Signal</keyword>
<accession>A0A1H5V9E5</accession>
<proteinExistence type="predicted"/>
<dbReference type="SUPFAM" id="SSF47090">
    <property type="entry name" value="PGBD-like"/>
    <property type="match status" value="1"/>
</dbReference>
<dbReference type="AlphaFoldDB" id="A0A1H5V9E5"/>
<dbReference type="Pfam" id="PF13406">
    <property type="entry name" value="SLT_2"/>
    <property type="match status" value="1"/>
</dbReference>
<reference evidence="4 5" key="1">
    <citation type="submission" date="2016-10" db="EMBL/GenBank/DDBJ databases">
        <authorList>
            <person name="de Groot N.N."/>
        </authorList>
    </citation>
    <scope>NUCLEOTIDE SEQUENCE [LARGE SCALE GENOMIC DNA]</scope>
    <source>
        <strain evidence="4 5">DSM 23413</strain>
    </source>
</reference>
<dbReference type="SUPFAM" id="SSF53955">
    <property type="entry name" value="Lysozyme-like"/>
    <property type="match status" value="1"/>
</dbReference>
<dbReference type="InterPro" id="IPR036366">
    <property type="entry name" value="PGBDSf"/>
</dbReference>
<dbReference type="NCBIfam" id="TIGR02283">
    <property type="entry name" value="MltB_2"/>
    <property type="match status" value="1"/>
</dbReference>
<evidence type="ECO:0000259" key="3">
    <source>
        <dbReference type="Pfam" id="PF13406"/>
    </source>
</evidence>
<dbReference type="RefSeq" id="WP_104007677.1">
    <property type="nucleotide sequence ID" value="NZ_FNVD01000005.1"/>
</dbReference>
<dbReference type="GO" id="GO:0009253">
    <property type="term" value="P:peptidoglycan catabolic process"/>
    <property type="evidence" value="ECO:0007669"/>
    <property type="project" value="TreeGrafter"/>
</dbReference>
<dbReference type="Pfam" id="PF01471">
    <property type="entry name" value="PG_binding_1"/>
    <property type="match status" value="1"/>
</dbReference>
<dbReference type="InterPro" id="IPR011970">
    <property type="entry name" value="MltB_2"/>
</dbReference>
<dbReference type="Gene3D" id="1.10.8.350">
    <property type="entry name" value="Bacterial muramidase"/>
    <property type="match status" value="1"/>
</dbReference>
<dbReference type="PANTHER" id="PTHR30163">
    <property type="entry name" value="MEMBRANE-BOUND LYTIC MUREIN TRANSGLYCOSYLASE B"/>
    <property type="match status" value="1"/>
</dbReference>
<dbReference type="InterPro" id="IPR043426">
    <property type="entry name" value="MltB-like"/>
</dbReference>
<keyword evidence="5" id="KW-1185">Reference proteome</keyword>
<dbReference type="InterPro" id="IPR002477">
    <property type="entry name" value="Peptidoglycan-bd-like"/>
</dbReference>
<dbReference type="CDD" id="cd13399">
    <property type="entry name" value="Slt35-like"/>
    <property type="match status" value="1"/>
</dbReference>
<evidence type="ECO:0000259" key="2">
    <source>
        <dbReference type="Pfam" id="PF01471"/>
    </source>
</evidence>
<evidence type="ECO:0000313" key="4">
    <source>
        <dbReference type="EMBL" id="SEF83840.1"/>
    </source>
</evidence>
<feature type="signal peptide" evidence="1">
    <location>
        <begin position="1"/>
        <end position="28"/>
    </location>
</feature>
<dbReference type="InterPro" id="IPR036365">
    <property type="entry name" value="PGBD-like_sf"/>
</dbReference>
<dbReference type="Gene3D" id="1.10.530.10">
    <property type="match status" value="1"/>
</dbReference>
<dbReference type="GO" id="GO:0008933">
    <property type="term" value="F:peptidoglycan lytic transglycosylase activity"/>
    <property type="evidence" value="ECO:0007669"/>
    <property type="project" value="TreeGrafter"/>
</dbReference>
<feature type="chain" id="PRO_5009287029" evidence="1">
    <location>
        <begin position="29"/>
        <end position="427"/>
    </location>
</feature>
<gene>
    <name evidence="4" type="ORF">SAMN05421751_105233</name>
</gene>
<dbReference type="EMBL" id="FNVD01000005">
    <property type="protein sequence ID" value="SEF83840.1"/>
    <property type="molecule type" value="Genomic_DNA"/>
</dbReference>
<dbReference type="PANTHER" id="PTHR30163:SF8">
    <property type="entry name" value="LYTIC MUREIN TRANSGLYCOSYLASE"/>
    <property type="match status" value="1"/>
</dbReference>
<feature type="domain" description="Transglycosylase SLT" evidence="3">
    <location>
        <begin position="56"/>
        <end position="347"/>
    </location>
</feature>
<dbReference type="FunFam" id="1.10.8.350:FF:000001">
    <property type="entry name" value="Lytic murein transglycosylase B"/>
    <property type="match status" value="1"/>
</dbReference>
<dbReference type="Gene3D" id="1.10.101.10">
    <property type="entry name" value="PGBD-like superfamily/PGBD"/>
    <property type="match status" value="1"/>
</dbReference>
<sequence>MARITGRFRARRGGLVVAAVLCAGIAQAAGPVDHSLRPLARPGMVMHPAPASASAFDAWATDFRRRAEALGIDRALIDRAFLGVSFDPAILKRDENQFQFTKTVGQFLKTAVSEARIRNGRAAMRKYAADLAAIEARYGVEKQIVAAIWGLESAYGAWRGSTDVLSALATLAATSRRGAFFETQLIAALTILQRGEARATDLRGSWAGAMGHTQFMPTSYLQYAEDFDGDGRRDIWSDDPRDALASTAAYLAAHGWTHGQPWGVEVRLPEDFDYLLADRRIEKMPSDWAALGVRGIDGQPVPDHAPASILLPGGHRGPAFMIFPNFAVLERYNTADAYVIGVGHLGDRLMGAGPVGHPWPDDRALTYDERIELQRRLTERGFDTQGIDARIGPLTINAVRAFQNAQELIPDGYPSPALLARLRGAGG</sequence>